<keyword evidence="8" id="KW-0046">Antibiotic resistance</keyword>
<evidence type="ECO:0000256" key="3">
    <source>
        <dbReference type="ARBA" id="ARBA00007898"/>
    </source>
</evidence>
<dbReference type="Pfam" id="PF03717">
    <property type="entry name" value="PBP_dimer"/>
    <property type="match status" value="1"/>
</dbReference>
<dbReference type="InterPro" id="IPR036138">
    <property type="entry name" value="PBP_dimer_sf"/>
</dbReference>
<comment type="caution">
    <text evidence="12">The sequence shown here is derived from an EMBL/GenBank/DDBJ whole genome shotgun (WGS) entry which is preliminary data.</text>
</comment>
<dbReference type="PANTHER" id="PTHR30627">
    <property type="entry name" value="PEPTIDOGLYCAN D,D-TRANSPEPTIDASE"/>
    <property type="match status" value="1"/>
</dbReference>
<dbReference type="EC" id="3.5.2.6" evidence="4"/>
<evidence type="ECO:0000256" key="1">
    <source>
        <dbReference type="ARBA" id="ARBA00001526"/>
    </source>
</evidence>
<dbReference type="Pfam" id="PF00905">
    <property type="entry name" value="Transpeptidase"/>
    <property type="match status" value="1"/>
</dbReference>
<dbReference type="Gene3D" id="3.90.1310.10">
    <property type="entry name" value="Penicillin-binding protein 2a (Domain 2)"/>
    <property type="match status" value="1"/>
</dbReference>
<evidence type="ECO:0000256" key="2">
    <source>
        <dbReference type="ARBA" id="ARBA00004370"/>
    </source>
</evidence>
<keyword evidence="7" id="KW-0472">Membrane</keyword>
<keyword evidence="5" id="KW-0732">Signal</keyword>
<evidence type="ECO:0000313" key="12">
    <source>
        <dbReference type="EMBL" id="MFC3860216.1"/>
    </source>
</evidence>
<dbReference type="InterPro" id="IPR005311">
    <property type="entry name" value="PBP_dimer"/>
</dbReference>
<evidence type="ECO:0000256" key="4">
    <source>
        <dbReference type="ARBA" id="ARBA00012865"/>
    </source>
</evidence>
<dbReference type="EMBL" id="JBHRZF010000050">
    <property type="protein sequence ID" value="MFC3860216.1"/>
    <property type="molecule type" value="Genomic_DNA"/>
</dbReference>
<organism evidence="12 13">
    <name type="scientific">Deinococcus antarcticus</name>
    <dbReference type="NCBI Taxonomy" id="1298767"/>
    <lineage>
        <taxon>Bacteria</taxon>
        <taxon>Thermotogati</taxon>
        <taxon>Deinococcota</taxon>
        <taxon>Deinococci</taxon>
        <taxon>Deinococcales</taxon>
        <taxon>Deinococcaceae</taxon>
        <taxon>Deinococcus</taxon>
    </lineage>
</organism>
<comment type="similarity">
    <text evidence="3">Belongs to the class-D beta-lactamase family.</text>
</comment>
<evidence type="ECO:0000313" key="13">
    <source>
        <dbReference type="Proteomes" id="UP001595748"/>
    </source>
</evidence>
<feature type="domain" description="Penicillin-binding protein dimerisation" evidence="11">
    <location>
        <begin position="111"/>
        <end position="283"/>
    </location>
</feature>
<gene>
    <name evidence="12" type="ORF">ACFOPQ_05485</name>
</gene>
<evidence type="ECO:0000256" key="7">
    <source>
        <dbReference type="ARBA" id="ARBA00023136"/>
    </source>
</evidence>
<evidence type="ECO:0000256" key="9">
    <source>
        <dbReference type="SAM" id="MobiDB-lite"/>
    </source>
</evidence>
<name>A0ABV8A6Q0_9DEIO</name>
<reference evidence="13" key="1">
    <citation type="journal article" date="2019" name="Int. J. Syst. Evol. Microbiol.">
        <title>The Global Catalogue of Microorganisms (GCM) 10K type strain sequencing project: providing services to taxonomists for standard genome sequencing and annotation.</title>
        <authorList>
            <consortium name="The Broad Institute Genomics Platform"/>
            <consortium name="The Broad Institute Genome Sequencing Center for Infectious Disease"/>
            <person name="Wu L."/>
            <person name="Ma J."/>
        </authorList>
    </citation>
    <scope>NUCLEOTIDE SEQUENCE [LARGE SCALE GENOMIC DNA]</scope>
    <source>
        <strain evidence="13">CCTCC AB 2013263</strain>
    </source>
</reference>
<feature type="domain" description="Penicillin-binding protein transpeptidase" evidence="10">
    <location>
        <begin position="334"/>
        <end position="661"/>
    </location>
</feature>
<evidence type="ECO:0000256" key="8">
    <source>
        <dbReference type="ARBA" id="ARBA00023251"/>
    </source>
</evidence>
<dbReference type="Gene3D" id="3.40.710.10">
    <property type="entry name" value="DD-peptidase/beta-lactamase superfamily"/>
    <property type="match status" value="1"/>
</dbReference>
<dbReference type="PANTHER" id="PTHR30627:SF6">
    <property type="entry name" value="BETA-LACTAMASE YBXI-RELATED"/>
    <property type="match status" value="1"/>
</dbReference>
<feature type="region of interest" description="Disordered" evidence="9">
    <location>
        <begin position="1"/>
        <end position="38"/>
    </location>
</feature>
<evidence type="ECO:0000256" key="5">
    <source>
        <dbReference type="ARBA" id="ARBA00022729"/>
    </source>
</evidence>
<accession>A0ABV8A6Q0</accession>
<evidence type="ECO:0000259" key="11">
    <source>
        <dbReference type="Pfam" id="PF03717"/>
    </source>
</evidence>
<keyword evidence="6" id="KW-0378">Hydrolase</keyword>
<keyword evidence="13" id="KW-1185">Reference proteome</keyword>
<protein>
    <recommendedName>
        <fullName evidence="4">beta-lactamase</fullName>
        <ecNumber evidence="4">3.5.2.6</ecNumber>
    </recommendedName>
</protein>
<comment type="subcellular location">
    <subcellularLocation>
        <location evidence="2">Membrane</location>
    </subcellularLocation>
</comment>
<proteinExistence type="inferred from homology"/>
<evidence type="ECO:0000259" key="10">
    <source>
        <dbReference type="Pfam" id="PF00905"/>
    </source>
</evidence>
<sequence length="699" mass="76651">MIDFEFPEEQDTKPEAPEPSAPDAESAPPQATASRDLKRTRVDVFGREALTTTAPASRAEQGQGRAVMRGVTLVLTLGLAALAGRLYQLQIHQHSQFAVRASSNFQRDDVIKAVRGEIRTRDGVLLATNRAVTDLVYLGRRDPTDPAQAIADWDKIRFLAGVPQSVLVDGQPREPDRRTETSVVLARNVPKERLAALTEYLVTVPSLELRERFERLYPQGRMAAHLIGYVQEASDRQVREDGYTVGDLVGRSGIEYALQKELSGKNGLLRREVTAGGKPLTEQVIDPGQKGQNVTLTIDSSLQKAAEAALQAGLADVNEGRRHYGRPRETLVRGAVIAIDPRTGEVLAMASSPAYDPNWFSQVPSPNPQMRNWAIDPNRQNAALDAVTTNRTLQAFNPGSVFKPASGLAYVEKWGNFSTSCVPTYYYQGLRFRNWARFNLGWVDARKAIAFSCNPWYYSSAAKASPGAYSRQLKERATELGYRRATGIELVGEKTGSVPDIDDYTSPKAPWYPGFALNMSIGQGDVLVTPAQVARVLATIVNEGRQRPLTVVRAFDGKVKPLRPASSVVQSGNVSGFQMIKQGMTWTTLIPTGTARHELAPWLFPVRTGGKTGTAETSESRRNGYAYTHAWYTGYGPLSNPNFLVVTFFQNGGEGSGPALKAAKRMFAARWCVDLTKPAQNQTPCTGELADMHARQKSP</sequence>
<dbReference type="SUPFAM" id="SSF56601">
    <property type="entry name" value="beta-lactamase/transpeptidase-like"/>
    <property type="match status" value="1"/>
</dbReference>
<dbReference type="RefSeq" id="WP_380076365.1">
    <property type="nucleotide sequence ID" value="NZ_JBHRZF010000050.1"/>
</dbReference>
<dbReference type="SUPFAM" id="SSF56519">
    <property type="entry name" value="Penicillin binding protein dimerisation domain"/>
    <property type="match status" value="1"/>
</dbReference>
<evidence type="ECO:0000256" key="6">
    <source>
        <dbReference type="ARBA" id="ARBA00022801"/>
    </source>
</evidence>
<dbReference type="InterPro" id="IPR050515">
    <property type="entry name" value="Beta-lactam/transpept"/>
</dbReference>
<dbReference type="InterPro" id="IPR001460">
    <property type="entry name" value="PCN-bd_Tpept"/>
</dbReference>
<dbReference type="Proteomes" id="UP001595748">
    <property type="component" value="Unassembled WGS sequence"/>
</dbReference>
<dbReference type="InterPro" id="IPR012338">
    <property type="entry name" value="Beta-lactam/transpept-like"/>
</dbReference>
<comment type="catalytic activity">
    <reaction evidence="1">
        <text>a beta-lactam + H2O = a substituted beta-amino acid</text>
        <dbReference type="Rhea" id="RHEA:20401"/>
        <dbReference type="ChEBI" id="CHEBI:15377"/>
        <dbReference type="ChEBI" id="CHEBI:35627"/>
        <dbReference type="ChEBI" id="CHEBI:140347"/>
        <dbReference type="EC" id="3.5.2.6"/>
    </reaction>
</comment>